<evidence type="ECO:0000256" key="1">
    <source>
        <dbReference type="SAM" id="MobiDB-lite"/>
    </source>
</evidence>
<reference evidence="3 4" key="1">
    <citation type="submission" date="2025-04" db="UniProtKB">
        <authorList>
            <consortium name="RefSeq"/>
        </authorList>
    </citation>
    <scope>IDENTIFICATION</scope>
    <source>
        <tissue evidence="3 4">Whole organism</tissue>
    </source>
</reference>
<evidence type="ECO:0000313" key="4">
    <source>
        <dbReference type="RefSeq" id="XP_052130793.1"/>
    </source>
</evidence>
<accession>A0A9C6X807</accession>
<dbReference type="KEGG" id="foc:127751366"/>
<dbReference type="Proteomes" id="UP000504606">
    <property type="component" value="Unplaced"/>
</dbReference>
<dbReference type="RefSeq" id="XP_052130793.1">
    <property type="nucleotide sequence ID" value="XM_052274833.1"/>
</dbReference>
<dbReference type="PANTHER" id="PTHR46579:SF1">
    <property type="entry name" value="F5_8 TYPE C DOMAIN-CONTAINING PROTEIN"/>
    <property type="match status" value="1"/>
</dbReference>
<organism evidence="2 4">
    <name type="scientific">Frankliniella occidentalis</name>
    <name type="common">Western flower thrips</name>
    <name type="synonym">Euthrips occidentalis</name>
    <dbReference type="NCBI Taxonomy" id="133901"/>
    <lineage>
        <taxon>Eukaryota</taxon>
        <taxon>Metazoa</taxon>
        <taxon>Ecdysozoa</taxon>
        <taxon>Arthropoda</taxon>
        <taxon>Hexapoda</taxon>
        <taxon>Insecta</taxon>
        <taxon>Pterygota</taxon>
        <taxon>Neoptera</taxon>
        <taxon>Paraneoptera</taxon>
        <taxon>Thysanoptera</taxon>
        <taxon>Terebrantia</taxon>
        <taxon>Thripoidea</taxon>
        <taxon>Thripidae</taxon>
        <taxon>Frankliniella</taxon>
    </lineage>
</organism>
<dbReference type="AlphaFoldDB" id="A0A9C6X807"/>
<gene>
    <name evidence="4" type="primary">LOC127751366</name>
    <name evidence="3" type="synonym">LOC127750671</name>
</gene>
<dbReference type="InterPro" id="IPR009667">
    <property type="entry name" value="DUF1258"/>
</dbReference>
<sequence length="735" mass="84181">MKKTLYLFKKHFSHLKAPVKFHYFCSDCSIVLKDSTDKCPNQKKHKNKTQVSYFLEIPLEHQIRTLFKRKGFADNILSRLTRKKEHPNNIEDIYDGQLYKELVDSGFFSENKYNFTLTWNSDGVPVFNSSKTSMWPIYFVINELPFKLRFKKSNVLLGGIWYGSKPIYSKMLEPFLSSLSTLRRGLDIQLNEPNEEVTVQGVLLAGTADLPAKADFMGIKHSGGSCSCTVCKIEGKSVKANQEIQTKSVVLEDGDSTESENETSEKNKPKKSKKTGTSVKQKRVGSVWVFPYSNSLDLRRHEETETAGEQALDLRSKARDPDRDKVHVLGVKWPTYLSKIMPDMIRGMGIDDLHHSYHGVGHKLLELWTLPKYKSMPWSISSRIDLIDDRMQKVCLPNFVQCGVRTLSNLSLWKGQHMKIFLLYLALPVLEGILPVQYYNHFATFIHCLYVLNSSSISPEDLIFCSKELDTFVRQFQELYGERHMTINIHNTLHLCFVVNNLGPMRCFSCFPFESLNGEMLKMIHGTKYVQIQLANCAYLVLSFPNEISNLECPLVQDFAKNLHHSHQKVKLLECVSPNVYAAGNYIDLKNVHVDVINSLRLAGKDPPSCIFFNKLKIGSNLFVAQTYKRATKTASYLVSYNSNSSKRYAIILYFVKSPGTPSLNVSFQAAIQSINVRGFSTDRYLKKIKHISRYTISQEITFIDVHLLKNICFSVQVEGKDCFICERNNWLEIE</sequence>
<dbReference type="GeneID" id="127751366"/>
<dbReference type="PANTHER" id="PTHR46579">
    <property type="entry name" value="F5/8 TYPE C DOMAIN-CONTAINING PROTEIN-RELATED"/>
    <property type="match status" value="1"/>
</dbReference>
<evidence type="ECO:0000313" key="3">
    <source>
        <dbReference type="RefSeq" id="XP_052128883.1"/>
    </source>
</evidence>
<feature type="region of interest" description="Disordered" evidence="1">
    <location>
        <begin position="249"/>
        <end position="279"/>
    </location>
</feature>
<proteinExistence type="predicted"/>
<dbReference type="RefSeq" id="XP_052128883.1">
    <property type="nucleotide sequence ID" value="XM_052272923.1"/>
</dbReference>
<keyword evidence="2" id="KW-1185">Reference proteome</keyword>
<protein>
    <submittedName>
        <fullName evidence="3">Uncharacterized protein LOC127750671</fullName>
    </submittedName>
    <submittedName>
        <fullName evidence="4">Uncharacterized protein LOC127751366</fullName>
    </submittedName>
</protein>
<name>A0A9C6X807_FRAOC</name>
<dbReference type="OrthoDB" id="8067290at2759"/>
<dbReference type="KEGG" id="foc:127750671"/>
<feature type="compositionally biased region" description="Acidic residues" evidence="1">
    <location>
        <begin position="252"/>
        <end position="262"/>
    </location>
</feature>
<evidence type="ECO:0000313" key="2">
    <source>
        <dbReference type="Proteomes" id="UP000504606"/>
    </source>
</evidence>
<dbReference type="Pfam" id="PF06869">
    <property type="entry name" value="DUF1258"/>
    <property type="match status" value="1"/>
</dbReference>